<dbReference type="Proteomes" id="UP000798488">
    <property type="component" value="Unassembled WGS sequence"/>
</dbReference>
<evidence type="ECO:0000313" key="3">
    <source>
        <dbReference type="Proteomes" id="UP000798488"/>
    </source>
</evidence>
<name>A0A9D2WPX0_9FIRM</name>
<dbReference type="OrthoDB" id="9806476at2"/>
<organism evidence="2 3">
    <name type="scientific">Sporotomaculum syntrophicum</name>
    <dbReference type="NCBI Taxonomy" id="182264"/>
    <lineage>
        <taxon>Bacteria</taxon>
        <taxon>Bacillati</taxon>
        <taxon>Bacillota</taxon>
        <taxon>Clostridia</taxon>
        <taxon>Eubacteriales</taxon>
        <taxon>Desulfallaceae</taxon>
        <taxon>Sporotomaculum</taxon>
    </lineage>
</organism>
<dbReference type="RefSeq" id="WP_161821763.1">
    <property type="nucleotide sequence ID" value="NZ_LSRS01000003.1"/>
</dbReference>
<comment type="caution">
    <text evidence="2">The sequence shown here is derived from an EMBL/GenBank/DDBJ whole genome shotgun (WGS) entry which is preliminary data.</text>
</comment>
<proteinExistence type="predicted"/>
<gene>
    <name evidence="2" type="ORF">SPSYN_01405</name>
</gene>
<dbReference type="AlphaFoldDB" id="A0A9D2WPX0"/>
<reference evidence="2" key="1">
    <citation type="submission" date="2016-02" db="EMBL/GenBank/DDBJ databases">
        <title>Draft Genome Sequence of Sporotomaculum syntrophicum Strain FB, a Syntrophic Benzoate Degrader.</title>
        <authorList>
            <person name="Nobu M.K."/>
            <person name="Narihiro T."/>
            <person name="Qiu Y.-L."/>
            <person name="Ohashi A."/>
            <person name="Liu W.-T."/>
            <person name="Yuji S."/>
        </authorList>
    </citation>
    <scope>NUCLEOTIDE SEQUENCE</scope>
    <source>
        <strain evidence="2">FB</strain>
    </source>
</reference>
<protein>
    <recommendedName>
        <fullName evidence="1">Thoeris anti-defense 2-like domain-containing protein</fullName>
    </recommendedName>
</protein>
<feature type="domain" description="Thoeris anti-defense 2-like" evidence="1">
    <location>
        <begin position="64"/>
        <end position="141"/>
    </location>
</feature>
<sequence length="154" mass="17659">MEKYTGVKLVEAEPMSLKEAEQKLNLTLKPTNEAGYIVKYPDGFDTWMPKWEFEQTFFKLANQTFALALDAILHGEKVVRTSWNTKEEWLELITSVQGNSADLEKSDTPSVLPFIGKRVSPYRFVPWTPNMDELLAKDWTILKLPKKGKQPGSH</sequence>
<keyword evidence="3" id="KW-1185">Reference proteome</keyword>
<dbReference type="InterPro" id="IPR021361">
    <property type="entry name" value="Tad2-like_dom"/>
</dbReference>
<accession>A0A9D2WPX0</accession>
<evidence type="ECO:0000313" key="2">
    <source>
        <dbReference type="EMBL" id="KAF1085269.1"/>
    </source>
</evidence>
<dbReference type="Pfam" id="PF11195">
    <property type="entry name" value="Tad2-like"/>
    <property type="match status" value="1"/>
</dbReference>
<evidence type="ECO:0000259" key="1">
    <source>
        <dbReference type="Pfam" id="PF11195"/>
    </source>
</evidence>
<dbReference type="EMBL" id="LSRS01000003">
    <property type="protein sequence ID" value="KAF1085269.1"/>
    <property type="molecule type" value="Genomic_DNA"/>
</dbReference>